<sequence>MYRFYLLLVLAAMVNFDPISTVPQFPKIKGPTFQVKPRTSGQAPAVKPVTVPKGKYETIYTPVKVIPKVPAHGPIAPPRIESLLPFNQRVQFSLFPGDLGFKPSPSLKLPNL</sequence>
<dbReference type="AlphaFoldDB" id="B5M0Q3"/>
<evidence type="ECO:0000256" key="1">
    <source>
        <dbReference type="SAM" id="SignalP"/>
    </source>
</evidence>
<organism evidence="2">
    <name type="scientific">Simulium vittatum</name>
    <name type="common">Striped black fly</name>
    <dbReference type="NCBI Taxonomy" id="7192"/>
    <lineage>
        <taxon>Eukaryota</taxon>
        <taxon>Metazoa</taxon>
        <taxon>Ecdysozoa</taxon>
        <taxon>Arthropoda</taxon>
        <taxon>Hexapoda</taxon>
        <taxon>Insecta</taxon>
        <taxon>Pterygota</taxon>
        <taxon>Neoptera</taxon>
        <taxon>Endopterygota</taxon>
        <taxon>Diptera</taxon>
        <taxon>Nematocera</taxon>
        <taxon>Chironomoidea</taxon>
        <taxon>Simuliidae</taxon>
        <taxon>Simulium</taxon>
    </lineage>
</organism>
<feature type="signal peptide" evidence="1">
    <location>
        <begin position="1"/>
        <end position="21"/>
    </location>
</feature>
<keyword evidence="1" id="KW-0732">Signal</keyword>
<protein>
    <submittedName>
        <fullName evidence="2">Hypothetical secreted peptide</fullName>
    </submittedName>
</protein>
<accession>B5M0Q3</accession>
<evidence type="ECO:0000313" key="2">
    <source>
        <dbReference type="EMBL" id="ACH56867.1"/>
    </source>
</evidence>
<name>B5M0Q3_SIMVI</name>
<feature type="chain" id="PRO_5002836604" evidence="1">
    <location>
        <begin position="22"/>
        <end position="112"/>
    </location>
</feature>
<proteinExistence type="evidence at transcript level"/>
<reference evidence="2" key="1">
    <citation type="journal article" date="2009" name="J. Proteome Res.">
        <title>Insight into the sialome of the Black Fly, Simulium vittatum.</title>
        <authorList>
            <person name="Andersen J.F."/>
            <person name="Pham V.M."/>
            <person name="Meng Z."/>
            <person name="Champagne D.E."/>
            <person name="Ribeiro J.M."/>
        </authorList>
    </citation>
    <scope>NUCLEOTIDE SEQUENCE</scope>
    <source>
        <tissue evidence="2">Salivary glands</tissue>
    </source>
</reference>
<dbReference type="EMBL" id="EU930239">
    <property type="protein sequence ID" value="ACH56867.1"/>
    <property type="molecule type" value="mRNA"/>
</dbReference>